<feature type="non-terminal residue" evidence="1">
    <location>
        <position position="1"/>
    </location>
</feature>
<reference evidence="1 2" key="1">
    <citation type="submission" date="2021-06" db="EMBL/GenBank/DDBJ databases">
        <authorList>
            <person name="Palmer J.M."/>
        </authorList>
    </citation>
    <scope>NUCLEOTIDE SEQUENCE [LARGE SCALE GENOMIC DNA]</scope>
    <source>
        <strain evidence="1 2">GA_2019</strain>
        <tissue evidence="1">Muscle</tissue>
    </source>
</reference>
<dbReference type="EMBL" id="JAHRIO010076707">
    <property type="protein sequence ID" value="MEQ2183492.1"/>
    <property type="molecule type" value="Genomic_DNA"/>
</dbReference>
<dbReference type="Proteomes" id="UP001476798">
    <property type="component" value="Unassembled WGS sequence"/>
</dbReference>
<proteinExistence type="predicted"/>
<evidence type="ECO:0000313" key="1">
    <source>
        <dbReference type="EMBL" id="MEQ2183492.1"/>
    </source>
</evidence>
<sequence length="130" mass="14832">NTRCMHFTTKSTLSSSFVQVFYDSHVTTSVIMLETKHMSRYRLKINSTPPSVTLKELTLEPLVPIWMEVEQWTIKTCRLLCSPSPPSAAVSLFSASCLEQTSRWVTRRCQERQRCDRSGSETDAEEDGPL</sequence>
<comment type="caution">
    <text evidence="1">The sequence shown here is derived from an EMBL/GenBank/DDBJ whole genome shotgun (WGS) entry which is preliminary data.</text>
</comment>
<accession>A0ABV0PJE6</accession>
<protein>
    <submittedName>
        <fullName evidence="1">Uncharacterized protein</fullName>
    </submittedName>
</protein>
<keyword evidence="2" id="KW-1185">Reference proteome</keyword>
<gene>
    <name evidence="1" type="ORF">GOODEAATRI_033253</name>
</gene>
<evidence type="ECO:0000313" key="2">
    <source>
        <dbReference type="Proteomes" id="UP001476798"/>
    </source>
</evidence>
<organism evidence="1 2">
    <name type="scientific">Goodea atripinnis</name>
    <dbReference type="NCBI Taxonomy" id="208336"/>
    <lineage>
        <taxon>Eukaryota</taxon>
        <taxon>Metazoa</taxon>
        <taxon>Chordata</taxon>
        <taxon>Craniata</taxon>
        <taxon>Vertebrata</taxon>
        <taxon>Euteleostomi</taxon>
        <taxon>Actinopterygii</taxon>
        <taxon>Neopterygii</taxon>
        <taxon>Teleostei</taxon>
        <taxon>Neoteleostei</taxon>
        <taxon>Acanthomorphata</taxon>
        <taxon>Ovalentaria</taxon>
        <taxon>Atherinomorphae</taxon>
        <taxon>Cyprinodontiformes</taxon>
        <taxon>Goodeidae</taxon>
        <taxon>Goodea</taxon>
    </lineage>
</organism>
<name>A0ABV0PJE6_9TELE</name>